<dbReference type="GO" id="GO:0005886">
    <property type="term" value="C:plasma membrane"/>
    <property type="evidence" value="ECO:0007669"/>
    <property type="project" value="UniProtKB-SubCell"/>
</dbReference>
<evidence type="ECO:0000256" key="11">
    <source>
        <dbReference type="SAM" id="Coils"/>
    </source>
</evidence>
<evidence type="ECO:0000256" key="8">
    <source>
        <dbReference type="ARBA" id="ARBA00022927"/>
    </source>
</evidence>
<evidence type="ECO:0000256" key="9">
    <source>
        <dbReference type="ARBA" id="ARBA00023136"/>
    </source>
</evidence>
<evidence type="ECO:0000313" key="12">
    <source>
        <dbReference type="EMBL" id="KZN32964.1"/>
    </source>
</evidence>
<proteinExistence type="inferred from homology"/>
<comment type="caution">
    <text evidence="12">The sequence shown here is derived from an EMBL/GenBank/DDBJ whole genome shotgun (WGS) entry which is preliminary data.</text>
</comment>
<dbReference type="AlphaFoldDB" id="A0A166VKA8"/>
<dbReference type="GO" id="GO:0044781">
    <property type="term" value="P:bacterial-type flagellum organization"/>
    <property type="evidence" value="ECO:0007669"/>
    <property type="project" value="UniProtKB-KW"/>
</dbReference>
<dbReference type="GO" id="GO:0071973">
    <property type="term" value="P:bacterial-type flagellum-dependent cell motility"/>
    <property type="evidence" value="ECO:0007669"/>
    <property type="project" value="InterPro"/>
</dbReference>
<feature type="coiled-coil region" evidence="11">
    <location>
        <begin position="72"/>
        <end position="134"/>
    </location>
</feature>
<reference evidence="12 13" key="1">
    <citation type="submission" date="2013-07" db="EMBL/GenBank/DDBJ databases">
        <title>Comparative Genomic and Metabolomic Analysis of Twelve Strains of Pseudoalteromonas luteoviolacea.</title>
        <authorList>
            <person name="Vynne N.G."/>
            <person name="Mansson M."/>
            <person name="Gram L."/>
        </authorList>
    </citation>
    <scope>NUCLEOTIDE SEQUENCE [LARGE SCALE GENOMIC DNA]</scope>
    <source>
        <strain evidence="12 13">DSM 6061</strain>
    </source>
</reference>
<accession>A0A166VKA8</accession>
<keyword evidence="9" id="KW-0472">Membrane</keyword>
<keyword evidence="5" id="KW-1003">Cell membrane</keyword>
<evidence type="ECO:0000256" key="2">
    <source>
        <dbReference type="ARBA" id="ARBA00010004"/>
    </source>
</evidence>
<dbReference type="STRING" id="43657.S4054249_06390"/>
<keyword evidence="11" id="KW-0175">Coiled coil</keyword>
<comment type="subcellular location">
    <subcellularLocation>
        <location evidence="1">Cell membrane</location>
        <topology evidence="1">Peripheral membrane protein</topology>
        <orientation evidence="1">Cytoplasmic side</orientation>
    </subcellularLocation>
</comment>
<evidence type="ECO:0000256" key="6">
    <source>
        <dbReference type="ARBA" id="ARBA00022500"/>
    </source>
</evidence>
<keyword evidence="7" id="KW-1005">Bacterial flagellum biogenesis</keyword>
<dbReference type="PRINTS" id="PR01004">
    <property type="entry name" value="FLGFLIJ"/>
</dbReference>
<evidence type="ECO:0000256" key="4">
    <source>
        <dbReference type="ARBA" id="ARBA00022448"/>
    </source>
</evidence>
<keyword evidence="13" id="KW-1185">Reference proteome</keyword>
<dbReference type="InterPro" id="IPR012823">
    <property type="entry name" value="Flagell_FliJ"/>
</dbReference>
<gene>
    <name evidence="12" type="ORF">N475_20810</name>
</gene>
<dbReference type="GO" id="GO:0015031">
    <property type="term" value="P:protein transport"/>
    <property type="evidence" value="ECO:0007669"/>
    <property type="project" value="UniProtKB-KW"/>
</dbReference>
<dbReference type="EMBL" id="AUYB01000126">
    <property type="protein sequence ID" value="KZN32964.1"/>
    <property type="molecule type" value="Genomic_DNA"/>
</dbReference>
<name>A0A166VKA8_9GAMM</name>
<keyword evidence="6" id="KW-0145">Chemotaxis</keyword>
<dbReference type="InterPro" id="IPR053716">
    <property type="entry name" value="Flag_assembly_chemotaxis_eff"/>
</dbReference>
<keyword evidence="12" id="KW-0966">Cell projection</keyword>
<dbReference type="GO" id="GO:0009288">
    <property type="term" value="C:bacterial-type flagellum"/>
    <property type="evidence" value="ECO:0007669"/>
    <property type="project" value="InterPro"/>
</dbReference>
<dbReference type="GO" id="GO:0003774">
    <property type="term" value="F:cytoskeletal motor activity"/>
    <property type="evidence" value="ECO:0007669"/>
    <property type="project" value="InterPro"/>
</dbReference>
<dbReference type="InterPro" id="IPR018006">
    <property type="entry name" value="Flag_FliJ_proteobac"/>
</dbReference>
<dbReference type="PANTHER" id="PTHR38786">
    <property type="entry name" value="FLAGELLAR FLIJ PROTEIN"/>
    <property type="match status" value="1"/>
</dbReference>
<dbReference type="Pfam" id="PF02050">
    <property type="entry name" value="FliJ"/>
    <property type="match status" value="1"/>
</dbReference>
<dbReference type="GO" id="GO:0006935">
    <property type="term" value="P:chemotaxis"/>
    <property type="evidence" value="ECO:0007669"/>
    <property type="project" value="UniProtKB-KW"/>
</dbReference>
<evidence type="ECO:0000256" key="7">
    <source>
        <dbReference type="ARBA" id="ARBA00022795"/>
    </source>
</evidence>
<dbReference type="NCBIfam" id="TIGR02473">
    <property type="entry name" value="flagell_FliJ"/>
    <property type="match status" value="1"/>
</dbReference>
<evidence type="ECO:0000256" key="1">
    <source>
        <dbReference type="ARBA" id="ARBA00004413"/>
    </source>
</evidence>
<keyword evidence="8" id="KW-0653">Protein transport</keyword>
<evidence type="ECO:0000256" key="5">
    <source>
        <dbReference type="ARBA" id="ARBA00022475"/>
    </source>
</evidence>
<dbReference type="PANTHER" id="PTHR38786:SF1">
    <property type="entry name" value="FLAGELLAR FLIJ PROTEIN"/>
    <property type="match status" value="1"/>
</dbReference>
<organism evidence="12 13">
    <name type="scientific">Pseudoalteromonas luteoviolacea DSM 6061</name>
    <dbReference type="NCBI Taxonomy" id="1365250"/>
    <lineage>
        <taxon>Bacteria</taxon>
        <taxon>Pseudomonadati</taxon>
        <taxon>Pseudomonadota</taxon>
        <taxon>Gammaproteobacteria</taxon>
        <taxon>Alteromonadales</taxon>
        <taxon>Pseudoalteromonadaceae</taxon>
        <taxon>Pseudoalteromonas</taxon>
    </lineage>
</organism>
<dbReference type="InterPro" id="IPR052570">
    <property type="entry name" value="FliJ"/>
</dbReference>
<evidence type="ECO:0000256" key="3">
    <source>
        <dbReference type="ARBA" id="ARBA00020392"/>
    </source>
</evidence>
<dbReference type="Gene3D" id="1.10.287.1700">
    <property type="match status" value="1"/>
</dbReference>
<dbReference type="RefSeq" id="WP_063356981.1">
    <property type="nucleotide sequence ID" value="NZ_AQHB01000016.1"/>
</dbReference>
<comment type="similarity">
    <text evidence="2">Belongs to the FliJ family.</text>
</comment>
<dbReference type="Proteomes" id="UP000076643">
    <property type="component" value="Unassembled WGS sequence"/>
</dbReference>
<keyword evidence="4" id="KW-0813">Transport</keyword>
<evidence type="ECO:0000313" key="13">
    <source>
        <dbReference type="Proteomes" id="UP000076643"/>
    </source>
</evidence>
<protein>
    <recommendedName>
        <fullName evidence="3">Flagellar FliJ protein</fullName>
    </recommendedName>
</protein>
<keyword evidence="12" id="KW-0282">Flagellum</keyword>
<evidence type="ECO:0000256" key="10">
    <source>
        <dbReference type="ARBA" id="ARBA00023225"/>
    </source>
</evidence>
<dbReference type="PATRIC" id="fig|1365250.3.peg.3993"/>
<keyword evidence="10" id="KW-1006">Bacterial flagellum protein export</keyword>
<keyword evidence="12" id="KW-0969">Cilium</keyword>
<sequence>MAANKLALLHKLEADKEDGLRVNFVQAERSFQDNQQKLKGLNDFRLEYSQQLFNKAQQGLSSSGFSQYHSFINKIEEAIKQQANTVATAKRVVEQRRKLWLAQQAKVKAIAKLIEKKELEKQRLLAKAEQKMLDEFATNIFMRRKLAN</sequence>